<protein>
    <recommendedName>
        <fullName evidence="1">Tyrosine specific protein phosphatases domain-containing protein</fullName>
    </recommendedName>
</protein>
<reference evidence="2" key="3">
    <citation type="submission" date="2025-09" db="UniProtKB">
        <authorList>
            <consortium name="Ensembl"/>
        </authorList>
    </citation>
    <scope>IDENTIFICATION</scope>
</reference>
<dbReference type="PROSITE" id="PS50056">
    <property type="entry name" value="TYR_PHOSPHATASE_2"/>
    <property type="match status" value="1"/>
</dbReference>
<reference evidence="2" key="2">
    <citation type="submission" date="2025-08" db="UniProtKB">
        <authorList>
            <consortium name="Ensembl"/>
        </authorList>
    </citation>
    <scope>IDENTIFICATION</scope>
</reference>
<dbReference type="InterPro" id="IPR029021">
    <property type="entry name" value="Prot-tyrosine_phosphatase-like"/>
</dbReference>
<proteinExistence type="predicted"/>
<dbReference type="Gene3D" id="3.90.190.10">
    <property type="entry name" value="Protein tyrosine phosphatase superfamily"/>
    <property type="match status" value="1"/>
</dbReference>
<sequence length="196" mass="21792">MAVGRQLGADAGRAAPLNSLCVFASLCVSTDGAGPQCRSSQQHGLPGACLPLLRLWCLQYVLQLSRGARHSWSRLKVDIGEGPTLPQRCFEDINGCIDASTEKRKRVLVHCRDGYSLAPVCVIQYLMVRQNMRLIAAYELLRAKYPVNIRECHQNVLVSLERALRPGTCLVLLFHGDVPAYMHELMSSVRTRFSVQ</sequence>
<organism evidence="2 3">
    <name type="scientific">Scleropages formosus</name>
    <name type="common">Asian bonytongue</name>
    <name type="synonym">Osteoglossum formosum</name>
    <dbReference type="NCBI Taxonomy" id="113540"/>
    <lineage>
        <taxon>Eukaryota</taxon>
        <taxon>Metazoa</taxon>
        <taxon>Chordata</taxon>
        <taxon>Craniata</taxon>
        <taxon>Vertebrata</taxon>
        <taxon>Euteleostomi</taxon>
        <taxon>Actinopterygii</taxon>
        <taxon>Neopterygii</taxon>
        <taxon>Teleostei</taxon>
        <taxon>Osteoglossocephala</taxon>
        <taxon>Osteoglossomorpha</taxon>
        <taxon>Osteoglossiformes</taxon>
        <taxon>Osteoglossidae</taxon>
        <taxon>Scleropages</taxon>
    </lineage>
</organism>
<reference evidence="2 3" key="1">
    <citation type="submission" date="2019-04" db="EMBL/GenBank/DDBJ databases">
        <authorList>
            <consortium name="Wellcome Sanger Institute Data Sharing"/>
        </authorList>
    </citation>
    <scope>NUCLEOTIDE SEQUENCE [LARGE SCALE GENOMIC DNA]</scope>
</reference>
<evidence type="ECO:0000313" key="2">
    <source>
        <dbReference type="Ensembl" id="ENSSFOP00015001409.2"/>
    </source>
</evidence>
<dbReference type="CDD" id="cd14498">
    <property type="entry name" value="DSP"/>
    <property type="match status" value="1"/>
</dbReference>
<evidence type="ECO:0000259" key="1">
    <source>
        <dbReference type="PROSITE" id="PS50056"/>
    </source>
</evidence>
<dbReference type="Ensembl" id="ENSSFOT00015001445.2">
    <property type="protein sequence ID" value="ENSSFOP00015001409.2"/>
    <property type="gene ID" value="ENSSFOG00015000969.2"/>
</dbReference>
<keyword evidence="3" id="KW-1185">Reference proteome</keyword>
<dbReference type="Pfam" id="PF00782">
    <property type="entry name" value="DSPc"/>
    <property type="match status" value="1"/>
</dbReference>
<dbReference type="OrthoDB" id="2017893at2759"/>
<name>A0A8C9QRG7_SCLFO</name>
<dbReference type="SUPFAM" id="SSF52799">
    <property type="entry name" value="(Phosphotyrosine protein) phosphatases II"/>
    <property type="match status" value="1"/>
</dbReference>
<dbReference type="InterPro" id="IPR000387">
    <property type="entry name" value="Tyr_Pase_dom"/>
</dbReference>
<dbReference type="AlphaFoldDB" id="A0A8C9QRG7"/>
<accession>A0A8C9QRG7</accession>
<dbReference type="GeneTree" id="ENSGT01030000234858"/>
<dbReference type="InterPro" id="IPR000340">
    <property type="entry name" value="Dual-sp_phosphatase_cat-dom"/>
</dbReference>
<dbReference type="Proteomes" id="UP000694397">
    <property type="component" value="Chromosome 5"/>
</dbReference>
<feature type="domain" description="Tyrosine specific protein phosphatases" evidence="1">
    <location>
        <begin position="87"/>
        <end position="156"/>
    </location>
</feature>
<evidence type="ECO:0000313" key="3">
    <source>
        <dbReference type="Proteomes" id="UP000694397"/>
    </source>
</evidence>